<evidence type="ECO:0000313" key="2">
    <source>
        <dbReference type="EMBL" id="MFB9148755.1"/>
    </source>
</evidence>
<evidence type="ECO:0000256" key="1">
    <source>
        <dbReference type="SAM" id="MobiDB-lite"/>
    </source>
</evidence>
<protein>
    <submittedName>
        <fullName evidence="2">Gp436 family protein</fullName>
    </submittedName>
</protein>
<proteinExistence type="predicted"/>
<accession>A0ABV5HWF0</accession>
<gene>
    <name evidence="2" type="ORF">ACFFU4_03190</name>
</gene>
<keyword evidence="3" id="KW-1185">Reference proteome</keyword>
<reference evidence="2 3" key="1">
    <citation type="submission" date="2024-09" db="EMBL/GenBank/DDBJ databases">
        <authorList>
            <person name="Sun Q."/>
            <person name="Mori K."/>
        </authorList>
    </citation>
    <scope>NUCLEOTIDE SEQUENCE [LARGE SCALE GENOMIC DNA]</scope>
    <source>
        <strain evidence="2 3">CECT 9424</strain>
    </source>
</reference>
<feature type="region of interest" description="Disordered" evidence="1">
    <location>
        <begin position="107"/>
        <end position="141"/>
    </location>
</feature>
<dbReference type="Proteomes" id="UP001589670">
    <property type="component" value="Unassembled WGS sequence"/>
</dbReference>
<sequence length="141" mass="14964">MPYLTTQNMIDRFGETRLAELTTRDGMVTGIDAGALQTAIDDAVAEVESYVAGLYDAANPPRVLTVHAAAIAWYRLLGDRAPVVEGAKSNYDHALAFLRRAHAGEVSLGDETPADSAPGQSNAPRTAGPDATFTRDSLKGF</sequence>
<dbReference type="EMBL" id="JBHMEC010000004">
    <property type="protein sequence ID" value="MFB9148755.1"/>
    <property type="molecule type" value="Genomic_DNA"/>
</dbReference>
<evidence type="ECO:0000313" key="3">
    <source>
        <dbReference type="Proteomes" id="UP001589670"/>
    </source>
</evidence>
<dbReference type="Pfam" id="PF07030">
    <property type="entry name" value="Phage_Mu_Gp36"/>
    <property type="match status" value="1"/>
</dbReference>
<dbReference type="InterPro" id="IPR009752">
    <property type="entry name" value="Phage_Mu_GpJ"/>
</dbReference>
<organism evidence="2 3">
    <name type="scientific">Roseovarius ramblicola</name>
    <dbReference type="NCBI Taxonomy" id="2022336"/>
    <lineage>
        <taxon>Bacteria</taxon>
        <taxon>Pseudomonadati</taxon>
        <taxon>Pseudomonadota</taxon>
        <taxon>Alphaproteobacteria</taxon>
        <taxon>Rhodobacterales</taxon>
        <taxon>Roseobacteraceae</taxon>
        <taxon>Roseovarius</taxon>
    </lineage>
</organism>
<dbReference type="RefSeq" id="WP_377066986.1">
    <property type="nucleotide sequence ID" value="NZ_JBHMEC010000004.1"/>
</dbReference>
<comment type="caution">
    <text evidence="2">The sequence shown here is derived from an EMBL/GenBank/DDBJ whole genome shotgun (WGS) entry which is preliminary data.</text>
</comment>
<name>A0ABV5HWF0_9RHOB</name>